<feature type="transmembrane region" description="Helical" evidence="17">
    <location>
        <begin position="456"/>
        <end position="480"/>
    </location>
</feature>
<evidence type="ECO:0000256" key="9">
    <source>
        <dbReference type="ARBA" id="ARBA00022692"/>
    </source>
</evidence>
<evidence type="ECO:0000256" key="13">
    <source>
        <dbReference type="ARBA" id="ARBA00023136"/>
    </source>
</evidence>
<keyword evidence="14" id="KW-0464">Manganese</keyword>
<dbReference type="Pfam" id="PF02516">
    <property type="entry name" value="STT3"/>
    <property type="match status" value="1"/>
</dbReference>
<keyword evidence="7 19" id="KW-0328">Glycosyltransferase</keyword>
<dbReference type="EC" id="2.4.99.21" evidence="6"/>
<proteinExistence type="inferred from homology"/>
<evidence type="ECO:0000256" key="2">
    <source>
        <dbReference type="ARBA" id="ARBA00001946"/>
    </source>
</evidence>
<comment type="catalytic activity">
    <reaction evidence="16">
        <text>an archaeal dolichyl phosphooligosaccharide + [protein]-L-asparagine = an archaeal dolichyl phosphate + a glycoprotein with the oligosaccharide chain attached by N-beta-D-glycosyl linkage to a protein L-asparagine.</text>
        <dbReference type="EC" id="2.4.99.21"/>
    </reaction>
</comment>
<keyword evidence="11" id="KW-0460">Magnesium</keyword>
<evidence type="ECO:0000256" key="14">
    <source>
        <dbReference type="ARBA" id="ARBA00023211"/>
    </source>
</evidence>
<feature type="transmembrane region" description="Helical" evidence="17">
    <location>
        <begin position="3213"/>
        <end position="3230"/>
    </location>
</feature>
<feature type="transmembrane region" description="Helical" evidence="17">
    <location>
        <begin position="589"/>
        <end position="606"/>
    </location>
</feature>
<dbReference type="GO" id="GO:0004576">
    <property type="term" value="F:oligosaccharyl transferase activity"/>
    <property type="evidence" value="ECO:0007669"/>
    <property type="project" value="InterPro"/>
</dbReference>
<comment type="similarity">
    <text evidence="5">Belongs to the STT3 family.</text>
</comment>
<gene>
    <name evidence="19" type="primary">STT3</name>
</gene>
<feature type="transmembrane region" description="Helical" evidence="17">
    <location>
        <begin position="733"/>
        <end position="753"/>
    </location>
</feature>
<comment type="cofactor">
    <cofactor evidence="2">
        <name>Mg(2+)</name>
        <dbReference type="ChEBI" id="CHEBI:18420"/>
    </cofactor>
</comment>
<evidence type="ECO:0000256" key="16">
    <source>
        <dbReference type="ARBA" id="ARBA00034066"/>
    </source>
</evidence>
<dbReference type="PANTHER" id="PTHR13872">
    <property type="entry name" value="DOLICHYL-DIPHOSPHOOLIGOSACCHARIDE--PROTEIN GLYCOSYLTRANSFERASE SUBUNIT"/>
    <property type="match status" value="1"/>
</dbReference>
<comment type="subcellular location">
    <subcellularLocation>
        <location evidence="3">Cell membrane</location>
        <topology evidence="3">Multi-pass membrane protein</topology>
    </subcellularLocation>
</comment>
<feature type="transmembrane region" description="Helical" evidence="17">
    <location>
        <begin position="487"/>
        <end position="503"/>
    </location>
</feature>
<feature type="transmembrane region" description="Helical" evidence="17">
    <location>
        <begin position="565"/>
        <end position="583"/>
    </location>
</feature>
<evidence type="ECO:0000256" key="12">
    <source>
        <dbReference type="ARBA" id="ARBA00022989"/>
    </source>
</evidence>
<feature type="transmembrane region" description="Helical" evidence="17">
    <location>
        <begin position="251"/>
        <end position="270"/>
    </location>
</feature>
<evidence type="ECO:0000313" key="19">
    <source>
        <dbReference type="EMBL" id="AIF18727.1"/>
    </source>
</evidence>
<evidence type="ECO:0000256" key="3">
    <source>
        <dbReference type="ARBA" id="ARBA00004651"/>
    </source>
</evidence>
<evidence type="ECO:0000256" key="7">
    <source>
        <dbReference type="ARBA" id="ARBA00022676"/>
    </source>
</evidence>
<keyword evidence="12 17" id="KW-1133">Transmembrane helix</keyword>
<feature type="transmembrane region" description="Helical" evidence="17">
    <location>
        <begin position="515"/>
        <end position="532"/>
    </location>
</feature>
<evidence type="ECO:0000256" key="17">
    <source>
        <dbReference type="SAM" id="Phobius"/>
    </source>
</evidence>
<keyword evidence="13 17" id="KW-0472">Membrane</keyword>
<evidence type="ECO:0000256" key="6">
    <source>
        <dbReference type="ARBA" id="ARBA00012602"/>
    </source>
</evidence>
<sequence>MMYDNIGAAGSATPSSGIASVPAVLATLLVLFLGADYAANGAMENDGYAQILILPAVAALAAALGRTGAVTSLGSHTMHRALVTISFIAAALIISMAYKLFGNIGNLGAFTFAFVGISTFLLVLSGRREESTILLATVVGFHLGISHAVNSAMDLSTWTGNSSDLIDVERAAAASAFFAFWAVSIVAGVMMAIALRGKLDSAGNGSWFEDIPDSPGRTMIVAFGSIMAVQAIPLFWLGQISDIETFFEHKYLGSVWALFTTAIILFVVFCHAERWRVIGALVAINWILYTVGHLHEIGNGFPDPLNSDDLMSTFSWFFIAFWLNVAGIMLASRGYFGDIAPRHESSGLRKWWSKHSYGIILGLAVFVALAVRTGWNVLPAMNAASTGIWDMTGGSDPWYMKRVVDYIIAERSHFIFDHDRAYPMGAINPRPPLFSWSLALGGLSLSWLLDMPADEAVWWSVTAFPAIFGALIVLPLAAIARRVHSNNAGLVTAWLIALMPGHISHSTFGLADHDAFALLFISLAFYFWVRAIDGLGTERMFTNPSPNPLYLLAGIRETWQRNPRTMAYATLTGISFATVALGWKGFVYGPGILFLAFAGQIVLNMFRRRDSLPLTSAALQMLLTAFVIPLPFYLWPGLNLLFDPSGFQPMFYIIGFTFALGWVSSAFRDKPWLLVLGSGTLLLGGILAVLYVLQYYEVYNGWDILFTGGFYFSKNKIFGTIGEAQAPSRGVLFASYGPIVALIAVGCAVLLMWRGTRRDERQSGLLLGLWVLIATYMAWSAGRFIFNATPAMAVVGGLGIAMMWKSADFSGFTKEWRRSGIGTPRTRFKSVWPATKKHSTVPALLLVFLLVASQHTTYGIDSGIPRGEPAATDVDQVIHDIAPDIMRLEALGLSILNSADYNPESGQLWYMNTFGPGFNSGSWNLAYEWLSEQDADVGFSQRPAFVSWWDYGFQALASGQHPTVADNFQSGIPNSGGMLLSKDQNDTLALFIATLSQGDRRYNGGGFSDEFAASLSNTLNEEQLEEYDSILSIGVNDQAFVLGRSMAVMATDNDVELLHGHRLNSSGMPGDEEWVVMIGGTQMGNSTTDESEAIELFNATRMNSAKFEFRATHYVIGDYRYTSDLIEDFDDVSTSLHRTNARLALSRAFLIEAFDMNELADIYHGITSLEYDVQNYEGSLGETITRNNEIRYFAIDNRLYPLGGAYYADYDYHRGQTTGIFHAPTGLSGLDMQDYIRSVYDTQRGDGPIIPRTAQEYETEYLNDIIRQSSGASDDATETIRLVDIDYQQQPAFFETMVARFYVGYGTSTLGLPGDAAQPAPHFYISGTPGSYLESAYPLPGAMMNHFVLSNWYDSERCELLENGSQVDESCINPNVGSANTQVKIMKYYSGATLEGTVELDGFGPVPNARVMIERDAFSGEESADENGHVADADDRTYWIPIGVTDADENGRFSFTVPAGKLRISAFFGEPNLDAARSVIMTTDISQTLGDLFQENTPNRNINPITGILANVSGSTWLSETIINVSGSAGHSNGEEIVYGNLSVAASYATGELVWSGAEFFDGDPLTNVSIEISPSWDQVQLEPYTVDTSSGVVEGHDMSFQGIGEVTFTGEGTVISQGIVTVSDFTGNYTQTVFHNHSLTGDGQFSGSGTLSGTVSDDVEIGVCDYSIDTISIQNGGSGYDNSTVVSFEGGSGSGATAQVVLTNDSISDIIITDGGTGYLSTDAEDITVSFGNTSGTGASASNVTLTDAFVPLNSSVCVLEDGDYLLQGTMNATGRYTSDGPSSFIRTLSHSTLIGSGEFTVDTTEGLDSYGTINGTFSSASGEGIFSGPMVKPGTFHVVDAVPGNYDITVVFEDGTRIELNHGFSIPLVGSSQASKVEIAGGSISGLLVDTSGEPVQGTIMLLGDGSTASDAFLDCEEAGTAPCLIVPDEHGAFEFGPIIPGNYTAQIDLDADDFPEISQSYFFDSEFDMAFEFPSPVPDTSDLTFRLLQDGTNVPDLNVTMHLKNGTGETVTALFDNDSNEYMAELAHGVWILNHTLSEGLQLWEQIEIGEEDISADYEFHTSHLIVGTVYYDEDIESQNDEPSEGKVLDHITVEFHWGDFSTTTETNGTGDFSIVLPEDAVVDATVQLSGAQLNLVIGTRFTVTEDGPMVDSELFDNLTMIARPGYIVEGHVNINRPGHPYHSFYGGWEPVTATADNIETDVRWHGQVEPSGMFMMVLPEGNWTFNLDAEWLSPMPADLYVDGKNDTIDIMVYPTNSTVTIDFFLDYNGDNNASNGTAVTYPFRIVSTESTDVLYEVLANGSEWVSEGVAELSLEPGSYRIDVETSDAEAGDPFGTRIMTGEPLFDISLKGGSVERSIGFDPEWRINITFTNESGGSLAEQLVRLINVESGWMISHFTDSEGRWTAHVPAGEWIVTIDAFETSPGVEEILRDLISVSADTASEDLIFSTGEVARFSITLYEDYSGEALGDISLDLSSEDGLGSIHLDPTDSTGEVDVAVASGNWNVELNLTDGGKRWTVDSTNESSFLITAGDNPSLNLTASKWAELSGNIFWDFNDDNASDVGEGVANVTVHLSSDDVNMSLVTDTSGDWSVYVPADSYWAVQTEIEGFSAVNLSIHVSGVPNSADIELTAGAVGVGGMVSYIDGEQFASIADDIVLELIPVEGLVRERVSPDRVLVDGVWLGNWSAQVEPGNWILRATYEDENLIAMGLVEADVVDGGSLELELTSGGWLTLETEWLDYDGVLHTLADLDVEGADIVNETELVLNIGAGMKWVAPVNEDGVLEILLIAGMIDASSEFEVMQRNLTMEYSGGQGVTIRAGQESPPTVLSHVRLANHEIAVTTLNSTGGDSSHEGEVDDVMAVAGTDGGFESLEFIVGVDYEGHEPLDSFSAFGNVAGTDSSDWIVEFHNGSGEWNVTTTFDMGLENILNFSDLNVRVTPANQSIAHSFEGGHTVTVTIMASDGVLVDHILTVRIPQIHGFGLAEPMDETYGIQPDQTLNIGIEFTNTGNGDERFEFEFDDTELPEGWERTGATSHTIGAFVSSTHTLTVMAPANASQEDFTIYVSVRDKANGTYPEIEIHVQTSQPVLRIDSHQLYGGGIDLVSGQSALYYVSVTNSGLIDASMVQLNGTLCSDVNCNSALPVNGTDIGDISASSTVTFEILLDLSDIDPATYYVQFEINATGFDSVEDYDPQQVKVRSTPIEETTDWITWLLGGLLVVALLLLTRGGGGRRRSSAPF</sequence>
<feature type="transmembrane region" description="Helical" evidence="17">
    <location>
        <begin position="618"/>
        <end position="635"/>
    </location>
</feature>
<dbReference type="GO" id="GO:0046872">
    <property type="term" value="F:metal ion binding"/>
    <property type="evidence" value="ECO:0007669"/>
    <property type="project" value="UniProtKB-KW"/>
</dbReference>
<feature type="transmembrane region" description="Helical" evidence="17">
    <location>
        <begin position="314"/>
        <end position="336"/>
    </location>
</feature>
<feature type="transmembrane region" description="Helical" evidence="17">
    <location>
        <begin position="672"/>
        <end position="693"/>
    </location>
</feature>
<evidence type="ECO:0000256" key="1">
    <source>
        <dbReference type="ARBA" id="ARBA00001936"/>
    </source>
</evidence>
<feature type="transmembrane region" description="Helical" evidence="17">
    <location>
        <begin position="216"/>
        <end position="239"/>
    </location>
</feature>
<evidence type="ECO:0000259" key="18">
    <source>
        <dbReference type="Pfam" id="PF02516"/>
    </source>
</evidence>
<feature type="transmembrane region" description="Helical" evidence="17">
    <location>
        <begin position="133"/>
        <end position="153"/>
    </location>
</feature>
<dbReference type="UniPathway" id="UPA00378"/>
<feature type="domain" description="Oligosaccharyl transferase STT3 N-terminal" evidence="18">
    <location>
        <begin position="394"/>
        <end position="634"/>
    </location>
</feature>
<dbReference type="GO" id="GO:0005886">
    <property type="term" value="C:plasma membrane"/>
    <property type="evidence" value="ECO:0007669"/>
    <property type="project" value="UniProtKB-SubCell"/>
</dbReference>
<feature type="transmembrane region" description="Helical" evidence="17">
    <location>
        <begin position="173"/>
        <end position="195"/>
    </location>
</feature>
<evidence type="ECO:0000256" key="4">
    <source>
        <dbReference type="ARBA" id="ARBA00004922"/>
    </source>
</evidence>
<feature type="transmembrane region" description="Helical" evidence="17">
    <location>
        <begin position="647"/>
        <end position="665"/>
    </location>
</feature>
<dbReference type="EMBL" id="KF901118">
    <property type="protein sequence ID" value="AIF18727.1"/>
    <property type="molecule type" value="Genomic_DNA"/>
</dbReference>
<evidence type="ECO:0000256" key="15">
    <source>
        <dbReference type="ARBA" id="ARBA00030679"/>
    </source>
</evidence>
<dbReference type="InterPro" id="IPR048307">
    <property type="entry name" value="STT3_N"/>
</dbReference>
<evidence type="ECO:0000256" key="10">
    <source>
        <dbReference type="ARBA" id="ARBA00022723"/>
    </source>
</evidence>
<name>A0A075HVZ1_9EURY</name>
<keyword evidence="9 17" id="KW-0812">Transmembrane</keyword>
<feature type="transmembrane region" description="Helical" evidence="17">
    <location>
        <begin position="765"/>
        <end position="786"/>
    </location>
</feature>
<dbReference type="PANTHER" id="PTHR13872:SF1">
    <property type="entry name" value="DOLICHYL-DIPHOSPHOOLIGOSACCHARIDE--PROTEIN GLYCOSYLTRANSFERASE SUBUNIT STT3B"/>
    <property type="match status" value="1"/>
</dbReference>
<dbReference type="Gene3D" id="3.40.50.12610">
    <property type="match status" value="1"/>
</dbReference>
<protein>
    <recommendedName>
        <fullName evidence="6">dolichyl-phosphooligosaccharide-protein glycotransferase</fullName>
        <ecNumber evidence="6">2.4.99.21</ecNumber>
    </recommendedName>
    <alternativeName>
        <fullName evidence="15">Oligosaccharyl transferase</fullName>
    </alternativeName>
</protein>
<accession>A0A075HVZ1</accession>
<evidence type="ECO:0000256" key="8">
    <source>
        <dbReference type="ARBA" id="ARBA00022679"/>
    </source>
</evidence>
<evidence type="ECO:0000256" key="5">
    <source>
        <dbReference type="ARBA" id="ARBA00010810"/>
    </source>
</evidence>
<feature type="transmembrane region" description="Helical" evidence="17">
    <location>
        <begin position="81"/>
        <end position="101"/>
    </location>
</feature>
<feature type="transmembrane region" description="Helical" evidence="17">
    <location>
        <begin position="277"/>
        <end position="294"/>
    </location>
</feature>
<dbReference type="InterPro" id="IPR003674">
    <property type="entry name" value="Oligo_trans_STT3"/>
</dbReference>
<comment type="cofactor">
    <cofactor evidence="1">
        <name>Mn(2+)</name>
        <dbReference type="ChEBI" id="CHEBI:29035"/>
    </cofactor>
</comment>
<organism evidence="19">
    <name type="scientific">uncultured marine group II/III euryarchaeote KM3_84_D03</name>
    <dbReference type="NCBI Taxonomy" id="1456523"/>
    <lineage>
        <taxon>Archaea</taxon>
        <taxon>Methanobacteriati</taxon>
        <taxon>Methanobacteriota</taxon>
        <taxon>environmental samples</taxon>
    </lineage>
</organism>
<comment type="pathway">
    <text evidence="4">Protein modification; protein glycosylation.</text>
</comment>
<feature type="transmembrane region" description="Helical" evidence="17">
    <location>
        <begin position="107"/>
        <end position="126"/>
    </location>
</feature>
<feature type="transmembrane region" description="Helical" evidence="17">
    <location>
        <begin position="357"/>
        <end position="375"/>
    </location>
</feature>
<reference evidence="19" key="1">
    <citation type="journal article" date="2014" name="Genome Biol. Evol.">
        <title>Pangenome evidence for extensive interdomain horizontal transfer affecting lineage core and shell genes in uncultured planktonic thaumarchaeota and euryarchaeota.</title>
        <authorList>
            <person name="Deschamps P."/>
            <person name="Zivanovic Y."/>
            <person name="Moreira D."/>
            <person name="Rodriguez-Valera F."/>
            <person name="Lopez-Garcia P."/>
        </authorList>
    </citation>
    <scope>NUCLEOTIDE SEQUENCE</scope>
</reference>
<evidence type="ECO:0000256" key="11">
    <source>
        <dbReference type="ARBA" id="ARBA00022842"/>
    </source>
</evidence>
<feature type="transmembrane region" description="Helical" evidence="17">
    <location>
        <begin position="47"/>
        <end position="69"/>
    </location>
</feature>
<keyword evidence="10" id="KW-0479">Metal-binding</keyword>
<keyword evidence="8 19" id="KW-0808">Transferase</keyword>
<feature type="transmembrane region" description="Helical" evidence="17">
    <location>
        <begin position="12"/>
        <end position="35"/>
    </location>
</feature>